<evidence type="ECO:0000256" key="4">
    <source>
        <dbReference type="ARBA" id="ARBA00022989"/>
    </source>
</evidence>
<keyword evidence="5 6" id="KW-0472">Membrane</keyword>
<dbReference type="GO" id="GO:0005737">
    <property type="term" value="C:cytoplasm"/>
    <property type="evidence" value="ECO:0007669"/>
    <property type="project" value="TreeGrafter"/>
</dbReference>
<dbReference type="EMBL" id="HBIO01007486">
    <property type="protein sequence ID" value="CAE0460770.1"/>
    <property type="molecule type" value="Transcribed_RNA"/>
</dbReference>
<gene>
    <name evidence="8" type="ORF">CDEB00056_LOCUS5611</name>
</gene>
<evidence type="ECO:0000256" key="1">
    <source>
        <dbReference type="ARBA" id="ARBA00004141"/>
    </source>
</evidence>
<reference evidence="8" key="1">
    <citation type="submission" date="2021-01" db="EMBL/GenBank/DDBJ databases">
        <authorList>
            <person name="Corre E."/>
            <person name="Pelletier E."/>
            <person name="Niang G."/>
            <person name="Scheremetjew M."/>
            <person name="Finn R."/>
            <person name="Kale V."/>
            <person name="Holt S."/>
            <person name="Cochrane G."/>
            <person name="Meng A."/>
            <person name="Brown T."/>
            <person name="Cohen L."/>
        </authorList>
    </citation>
    <scope>NUCLEOTIDE SEQUENCE</scope>
    <source>
        <strain evidence="8">MM31A-1</strain>
    </source>
</reference>
<keyword evidence="3 6" id="KW-0812">Transmembrane</keyword>
<evidence type="ECO:0000256" key="5">
    <source>
        <dbReference type="ARBA" id="ARBA00023136"/>
    </source>
</evidence>
<dbReference type="PANTHER" id="PTHR11266:SF80">
    <property type="entry name" value="PEROXISOMAL MEMBRANE PROTEIN 2"/>
    <property type="match status" value="1"/>
</dbReference>
<evidence type="ECO:0000256" key="3">
    <source>
        <dbReference type="ARBA" id="ARBA00022692"/>
    </source>
</evidence>
<feature type="transmembrane region" description="Helical" evidence="6">
    <location>
        <begin position="170"/>
        <end position="187"/>
    </location>
</feature>
<dbReference type="InterPro" id="IPR007248">
    <property type="entry name" value="Mpv17_PMP22"/>
</dbReference>
<accession>A0A7S3PZB9</accession>
<feature type="signal peptide" evidence="7">
    <location>
        <begin position="1"/>
        <end position="30"/>
    </location>
</feature>
<keyword evidence="4 6" id="KW-1133">Transmembrane helix</keyword>
<evidence type="ECO:0008006" key="9">
    <source>
        <dbReference type="Google" id="ProtNLM"/>
    </source>
</evidence>
<dbReference type="PANTHER" id="PTHR11266">
    <property type="entry name" value="PEROXISOMAL MEMBRANE PROTEIN 2, PXMP2 MPV17"/>
    <property type="match status" value="1"/>
</dbReference>
<protein>
    <recommendedName>
        <fullName evidence="9">Peroxisomal membrane protein MPV17</fullName>
    </recommendedName>
</protein>
<dbReference type="AlphaFoldDB" id="A0A7S3PZB9"/>
<feature type="transmembrane region" description="Helical" evidence="6">
    <location>
        <begin position="228"/>
        <end position="247"/>
    </location>
</feature>
<comment type="subcellular location">
    <subcellularLocation>
        <location evidence="1">Membrane</location>
        <topology evidence="1">Multi-pass membrane protein</topology>
    </subcellularLocation>
</comment>
<evidence type="ECO:0000256" key="6">
    <source>
        <dbReference type="RuleBase" id="RU363053"/>
    </source>
</evidence>
<evidence type="ECO:0000313" key="8">
    <source>
        <dbReference type="EMBL" id="CAE0460770.1"/>
    </source>
</evidence>
<keyword evidence="7" id="KW-0732">Signal</keyword>
<proteinExistence type="inferred from homology"/>
<evidence type="ECO:0000256" key="2">
    <source>
        <dbReference type="ARBA" id="ARBA00006824"/>
    </source>
</evidence>
<dbReference type="Pfam" id="PF04117">
    <property type="entry name" value="Mpv17_PMP22"/>
    <property type="match status" value="1"/>
</dbReference>
<sequence length="259" mass="28354">MQHKSVRSKMKTHFKNLLVAAVATVCSVNAFSPTSLATGVRGANSLSSHSEVDTRGSASALHLDAGVTDSLVNAWTSYNIALEEDPLLTKSITAGVILGAADFAGQALERSNSGEDNPVDYARAARFAFFGFILQAPWNHFYYLFLDGALPPTEDPLSATTGIKVVIDQFVQAPIFTVIIFFFLGLLEGKSASDVKEQLDRDYKDTMFANWKLWVPATAVNIAFCPPILRVLFLNCVFFFWSIFLSLKLNSDGEEAPKE</sequence>
<comment type="similarity">
    <text evidence="2 6">Belongs to the peroxisomal membrane protein PXMP2/4 family.</text>
</comment>
<feature type="chain" id="PRO_5031304028" description="Peroxisomal membrane protein MPV17" evidence="7">
    <location>
        <begin position="31"/>
        <end position="259"/>
    </location>
</feature>
<name>A0A7S3PZB9_9STRA</name>
<dbReference type="GO" id="GO:0016020">
    <property type="term" value="C:membrane"/>
    <property type="evidence" value="ECO:0007669"/>
    <property type="project" value="UniProtKB-SubCell"/>
</dbReference>
<organism evidence="8">
    <name type="scientific">Chaetoceros debilis</name>
    <dbReference type="NCBI Taxonomy" id="122233"/>
    <lineage>
        <taxon>Eukaryota</taxon>
        <taxon>Sar</taxon>
        <taxon>Stramenopiles</taxon>
        <taxon>Ochrophyta</taxon>
        <taxon>Bacillariophyta</taxon>
        <taxon>Coscinodiscophyceae</taxon>
        <taxon>Chaetocerotophycidae</taxon>
        <taxon>Chaetocerotales</taxon>
        <taxon>Chaetocerotaceae</taxon>
        <taxon>Chaetoceros</taxon>
    </lineage>
</organism>
<evidence type="ECO:0000256" key="7">
    <source>
        <dbReference type="SAM" id="SignalP"/>
    </source>
</evidence>